<keyword evidence="18" id="KW-1185">Reference proteome</keyword>
<dbReference type="Pfam" id="PF07664">
    <property type="entry name" value="FeoB_C"/>
    <property type="match status" value="1"/>
</dbReference>
<feature type="transmembrane region" description="Helical" evidence="15">
    <location>
        <begin position="303"/>
        <end position="324"/>
    </location>
</feature>
<dbReference type="PRINTS" id="PR00326">
    <property type="entry name" value="GTP1OBG"/>
</dbReference>
<evidence type="ECO:0000256" key="12">
    <source>
        <dbReference type="NCBIfam" id="TIGR00437"/>
    </source>
</evidence>
<evidence type="ECO:0000313" key="18">
    <source>
        <dbReference type="Proteomes" id="UP000324233"/>
    </source>
</evidence>
<evidence type="ECO:0000256" key="14">
    <source>
        <dbReference type="PIRSR" id="PIRSR603373-2"/>
    </source>
</evidence>
<comment type="similarity">
    <text evidence="15">Belongs to the TRAFAC class TrmE-Era-EngA-EngB-Septin-like GTPase superfamily. FeoB GTPase (TC 9.A.8) family.</text>
</comment>
<reference evidence="17 18" key="1">
    <citation type="submission" date="2019-08" db="EMBL/GenBank/DDBJ databases">
        <title>Deep-cultivation of Planctomycetes and their phenomic and genomic characterization uncovers novel biology.</title>
        <authorList>
            <person name="Wiegand S."/>
            <person name="Jogler M."/>
            <person name="Boedeker C."/>
            <person name="Pinto D."/>
            <person name="Vollmers J."/>
            <person name="Rivas-Marin E."/>
            <person name="Kohn T."/>
            <person name="Peeters S.H."/>
            <person name="Heuer A."/>
            <person name="Rast P."/>
            <person name="Oberbeckmann S."/>
            <person name="Bunk B."/>
            <person name="Jeske O."/>
            <person name="Meyerdierks A."/>
            <person name="Storesund J.E."/>
            <person name="Kallscheuer N."/>
            <person name="Luecker S."/>
            <person name="Lage O.M."/>
            <person name="Pohl T."/>
            <person name="Merkel B.J."/>
            <person name="Hornburger P."/>
            <person name="Mueller R.-W."/>
            <person name="Bruemmer F."/>
            <person name="Labrenz M."/>
            <person name="Spormann A.M."/>
            <person name="Op den Camp H."/>
            <person name="Overmann J."/>
            <person name="Amann R."/>
            <person name="Jetten M.S.M."/>
            <person name="Mascher T."/>
            <person name="Medema M.H."/>
            <person name="Devos D.P."/>
            <person name="Kaster A.-K."/>
            <person name="Ovreas L."/>
            <person name="Rohde M."/>
            <person name="Galperin M.Y."/>
            <person name="Jogler C."/>
        </authorList>
    </citation>
    <scope>NUCLEOTIDE SEQUENCE [LARGE SCALE GENOMIC DNA]</scope>
    <source>
        <strain evidence="17 18">OJF2</strain>
    </source>
</reference>
<feature type="binding site" evidence="13">
    <location>
        <begin position="16"/>
        <end position="23"/>
    </location>
    <ligand>
        <name>GTP</name>
        <dbReference type="ChEBI" id="CHEBI:37565"/>
        <label>1</label>
    </ligand>
</feature>
<evidence type="ECO:0000256" key="11">
    <source>
        <dbReference type="ARBA" id="ARBA00023136"/>
    </source>
</evidence>
<feature type="transmembrane region" description="Helical" evidence="15">
    <location>
        <begin position="692"/>
        <end position="714"/>
    </location>
</feature>
<dbReference type="InterPro" id="IPR006073">
    <property type="entry name" value="GTP-bd"/>
</dbReference>
<dbReference type="KEGG" id="agv:OJF2_11710"/>
<dbReference type="InterPro" id="IPR003373">
    <property type="entry name" value="Fe2_transport_prot-B"/>
</dbReference>
<dbReference type="InterPro" id="IPR030389">
    <property type="entry name" value="G_FEOB_dom"/>
</dbReference>
<dbReference type="Proteomes" id="UP000324233">
    <property type="component" value="Chromosome"/>
</dbReference>
<keyword evidence="2 15" id="KW-0813">Transport</keyword>
<dbReference type="SUPFAM" id="SSF52540">
    <property type="entry name" value="P-loop containing nucleoside triphosphate hydrolases"/>
    <property type="match status" value="1"/>
</dbReference>
<comment type="subcellular location">
    <subcellularLocation>
        <location evidence="15">Cell inner membrane</location>
        <topology evidence="15">Multi-pass membrane protein</topology>
    </subcellularLocation>
    <subcellularLocation>
        <location evidence="1">Cell membrane</location>
        <topology evidence="1">Multi-pass membrane protein</topology>
    </subcellularLocation>
</comment>
<proteinExistence type="inferred from homology"/>
<dbReference type="Pfam" id="PF02421">
    <property type="entry name" value="FeoB_N"/>
    <property type="match status" value="1"/>
</dbReference>
<evidence type="ECO:0000313" key="17">
    <source>
        <dbReference type="EMBL" id="QEH32692.1"/>
    </source>
</evidence>
<feature type="transmembrane region" description="Helical" evidence="15">
    <location>
        <begin position="720"/>
        <end position="742"/>
    </location>
</feature>
<evidence type="ECO:0000259" key="16">
    <source>
        <dbReference type="PROSITE" id="PS51711"/>
    </source>
</evidence>
<keyword evidence="14" id="KW-0460">Magnesium</keyword>
<dbReference type="EMBL" id="CP042997">
    <property type="protein sequence ID" value="QEH32692.1"/>
    <property type="molecule type" value="Genomic_DNA"/>
</dbReference>
<feature type="binding site" evidence="14">
    <location>
        <position position="31"/>
    </location>
    <ligand>
        <name>Mg(2+)</name>
        <dbReference type="ChEBI" id="CHEBI:18420"/>
        <label>2</label>
    </ligand>
</feature>
<evidence type="ECO:0000256" key="6">
    <source>
        <dbReference type="ARBA" id="ARBA00022741"/>
    </source>
</evidence>
<dbReference type="GO" id="GO:0046872">
    <property type="term" value="F:metal ion binding"/>
    <property type="evidence" value="ECO:0007669"/>
    <property type="project" value="UniProtKB-KW"/>
</dbReference>
<evidence type="ECO:0000256" key="3">
    <source>
        <dbReference type="ARBA" id="ARBA00022475"/>
    </source>
</evidence>
<dbReference type="Pfam" id="PF07670">
    <property type="entry name" value="Gate"/>
    <property type="match status" value="2"/>
</dbReference>
<dbReference type="PROSITE" id="PS51711">
    <property type="entry name" value="G_FEOB"/>
    <property type="match status" value="1"/>
</dbReference>
<feature type="domain" description="FeoB-type G" evidence="16">
    <location>
        <begin position="9"/>
        <end position="176"/>
    </location>
</feature>
<keyword evidence="9" id="KW-0406">Ion transport</keyword>
<keyword evidence="11 15" id="KW-0472">Membrane</keyword>
<evidence type="ECO:0000256" key="13">
    <source>
        <dbReference type="PIRSR" id="PIRSR603373-1"/>
    </source>
</evidence>
<feature type="binding site" evidence="13">
    <location>
        <begin position="62"/>
        <end position="65"/>
    </location>
    <ligand>
        <name>GTP</name>
        <dbReference type="ChEBI" id="CHEBI:37565"/>
        <label>1</label>
    </ligand>
</feature>
<evidence type="ECO:0000256" key="9">
    <source>
        <dbReference type="ARBA" id="ARBA00023065"/>
    </source>
</evidence>
<dbReference type="AlphaFoldDB" id="A0A5B9VWR8"/>
<dbReference type="CDD" id="cd01879">
    <property type="entry name" value="FeoB"/>
    <property type="match status" value="1"/>
</dbReference>
<feature type="binding site" evidence="14">
    <location>
        <position position="30"/>
    </location>
    <ligand>
        <name>Mg(2+)</name>
        <dbReference type="ChEBI" id="CHEBI:18420"/>
        <label>2</label>
    </ligand>
</feature>
<sequence length="750" mass="80881">MQTATARKIRTIALVGNPNTGKSTLFGGLSGVPQRVGNYPGVTVEKTLGEVQHAGEVWTLVDLPGTYSLAPRSPDEMVAVDVLFGRLDDVPVPDVVLCVAAANNLERNLYLLSQVLEVGRPVVLALTMWDVAQDHGLRIDVPALSERLGVPVVPVEAHRGIGLESLKDALAEAGRTTCPAAQGPFPPAFLEETARLAGFLSSRRTLAGEDRLPRYLVERLLLDTGGYLEGRLYGDQNGDGRAVREELEAARGRLAAAGCTVPGVETTARYGWIARAVSGIVHHPDAPASTWGDRLDAVLTHRFWGLLALAAVLLLMFSAVFSWAQGPMDAIDAGIGWVSAQLQARLPEGPLLSLLTDGIIGGIGAVVVFLPQIFILFFLLTSLEECGYLSRAAYLMDRLMVRVGLSGKSFIPLLSSFACAIPGVMATRVIEDRRDRLTTILIAPLMSCSARLPVYTLMIAAFIPDRRFLGGLLGLQGLVLFAMYAVGIVVAAVAALILKRTLLRGEAPSFLMEMPPYKWPSPRVVVHRMLERGWDFLRNAGTIIFAVSIVMWGALYYPRLSTKEMAPLAAEKVRLEAEREGARVAGDAEKEELAADGLADVANRIEGAQKRQSVLGRLGHLIEPAVRPLGWDWRIGSGVIASFPAREVVVATLGVIFDVGREVEEDEGSQRLGDALRSATWPSGKPLFDIPVALSIMVFFALCAQCVSTLAVIGRETGTWTWPAFTFAYMTAVAYVAALLVYQGGTWLGL</sequence>
<feature type="transmembrane region" description="Helical" evidence="15">
    <location>
        <begin position="536"/>
        <end position="557"/>
    </location>
</feature>
<dbReference type="InterPro" id="IPR011642">
    <property type="entry name" value="Gate_dom"/>
</dbReference>
<evidence type="ECO:0000256" key="15">
    <source>
        <dbReference type="RuleBase" id="RU362098"/>
    </source>
</evidence>
<keyword evidence="3" id="KW-1003">Cell membrane</keyword>
<keyword evidence="7 15" id="KW-1133">Transmembrane helix</keyword>
<dbReference type="PANTHER" id="PTHR43185:SF1">
    <property type="entry name" value="FE(2+) TRANSPORTER FEOB"/>
    <property type="match status" value="1"/>
</dbReference>
<feature type="binding site" evidence="14">
    <location>
        <position position="28"/>
    </location>
    <ligand>
        <name>Mg(2+)</name>
        <dbReference type="ChEBI" id="CHEBI:18420"/>
        <label>2</label>
    </ligand>
</feature>
<feature type="transmembrane region" description="Helical" evidence="15">
    <location>
        <begin position="475"/>
        <end position="498"/>
    </location>
</feature>
<keyword evidence="5 15" id="KW-0812">Transmembrane</keyword>
<feature type="transmembrane region" description="Helical" evidence="15">
    <location>
        <begin position="359"/>
        <end position="380"/>
    </location>
</feature>
<dbReference type="PANTHER" id="PTHR43185">
    <property type="entry name" value="FERROUS IRON TRANSPORT PROTEIN B"/>
    <property type="match status" value="1"/>
</dbReference>
<evidence type="ECO:0000256" key="7">
    <source>
        <dbReference type="ARBA" id="ARBA00022989"/>
    </source>
</evidence>
<comment type="function">
    <text evidence="15">Probable transporter of a GTP-driven Fe(2+) uptake system.</text>
</comment>
<accession>A0A5B9VWR8</accession>
<comment type="caution">
    <text evidence="15">Lacks conserved residue(s) required for the propagation of feature annotation.</text>
</comment>
<dbReference type="Gene3D" id="3.40.50.300">
    <property type="entry name" value="P-loop containing nucleotide triphosphate hydrolases"/>
    <property type="match status" value="1"/>
</dbReference>
<keyword evidence="6 13" id="KW-0547">Nucleotide-binding</keyword>
<keyword evidence="4 15" id="KW-0410">Iron transport</keyword>
<dbReference type="InterPro" id="IPR011640">
    <property type="entry name" value="Fe2_transport_prot_B_C"/>
</dbReference>
<dbReference type="GO" id="GO:0005525">
    <property type="term" value="F:GTP binding"/>
    <property type="evidence" value="ECO:0007669"/>
    <property type="project" value="UniProtKB-KW"/>
</dbReference>
<keyword evidence="14" id="KW-0479">Metal-binding</keyword>
<keyword evidence="10 13" id="KW-0342">GTP-binding</keyword>
<evidence type="ECO:0000256" key="2">
    <source>
        <dbReference type="ARBA" id="ARBA00022448"/>
    </source>
</evidence>
<dbReference type="OrthoDB" id="9809127at2"/>
<keyword evidence="8 15" id="KW-0408">Iron</keyword>
<dbReference type="RefSeq" id="WP_148592053.1">
    <property type="nucleotide sequence ID" value="NZ_CP042997.1"/>
</dbReference>
<protein>
    <recommendedName>
        <fullName evidence="12 15">Ferrous iron transport protein B</fullName>
    </recommendedName>
</protein>
<evidence type="ECO:0000256" key="1">
    <source>
        <dbReference type="ARBA" id="ARBA00004651"/>
    </source>
</evidence>
<gene>
    <name evidence="17" type="primary">feoB</name>
    <name evidence="17" type="ORF">OJF2_11710</name>
</gene>
<evidence type="ECO:0000256" key="10">
    <source>
        <dbReference type="ARBA" id="ARBA00023134"/>
    </source>
</evidence>
<feature type="transmembrane region" description="Helical" evidence="15">
    <location>
        <begin position="437"/>
        <end position="463"/>
    </location>
</feature>
<organism evidence="17 18">
    <name type="scientific">Aquisphaera giovannonii</name>
    <dbReference type="NCBI Taxonomy" id="406548"/>
    <lineage>
        <taxon>Bacteria</taxon>
        <taxon>Pseudomonadati</taxon>
        <taxon>Planctomycetota</taxon>
        <taxon>Planctomycetia</taxon>
        <taxon>Isosphaerales</taxon>
        <taxon>Isosphaeraceae</taxon>
        <taxon>Aquisphaera</taxon>
    </lineage>
</organism>
<evidence type="ECO:0000256" key="5">
    <source>
        <dbReference type="ARBA" id="ARBA00022692"/>
    </source>
</evidence>
<feature type="binding site" evidence="13">
    <location>
        <begin position="41"/>
        <end position="45"/>
    </location>
    <ligand>
        <name>GTP</name>
        <dbReference type="ChEBI" id="CHEBI:37565"/>
        <label>1</label>
    </ligand>
</feature>
<dbReference type="InterPro" id="IPR027417">
    <property type="entry name" value="P-loop_NTPase"/>
</dbReference>
<name>A0A5B9VWR8_9BACT</name>
<dbReference type="InterPro" id="IPR050860">
    <property type="entry name" value="FeoB_GTPase"/>
</dbReference>
<dbReference type="GO" id="GO:0005886">
    <property type="term" value="C:plasma membrane"/>
    <property type="evidence" value="ECO:0007669"/>
    <property type="project" value="UniProtKB-SubCell"/>
</dbReference>
<evidence type="ECO:0000256" key="8">
    <source>
        <dbReference type="ARBA" id="ARBA00023004"/>
    </source>
</evidence>
<dbReference type="GO" id="GO:0015093">
    <property type="term" value="F:ferrous iron transmembrane transporter activity"/>
    <property type="evidence" value="ECO:0007669"/>
    <property type="project" value="UniProtKB-UniRule"/>
</dbReference>
<dbReference type="NCBIfam" id="TIGR00437">
    <property type="entry name" value="feoB"/>
    <property type="match status" value="1"/>
</dbReference>
<evidence type="ECO:0000256" key="4">
    <source>
        <dbReference type="ARBA" id="ARBA00022496"/>
    </source>
</evidence>